<evidence type="ECO:0000256" key="7">
    <source>
        <dbReference type="ARBA" id="ARBA00023136"/>
    </source>
</evidence>
<keyword evidence="6" id="KW-0406">Ion transport</keyword>
<evidence type="ECO:0000313" key="10">
    <source>
        <dbReference type="Proteomes" id="UP000245946"/>
    </source>
</evidence>
<dbReference type="HAMAP" id="MF_01416">
    <property type="entry name" value="ATP_synth_delta_bact"/>
    <property type="match status" value="1"/>
</dbReference>
<name>A0A316Z6T4_9BASI</name>
<dbReference type="PANTHER" id="PTHR11910">
    <property type="entry name" value="ATP SYNTHASE DELTA CHAIN"/>
    <property type="match status" value="1"/>
</dbReference>
<evidence type="ECO:0000256" key="6">
    <source>
        <dbReference type="ARBA" id="ARBA00023065"/>
    </source>
</evidence>
<evidence type="ECO:0000256" key="8">
    <source>
        <dbReference type="ARBA" id="ARBA00023310"/>
    </source>
</evidence>
<dbReference type="GO" id="GO:0046933">
    <property type="term" value="F:proton-transporting ATP synthase activity, rotational mechanism"/>
    <property type="evidence" value="ECO:0007669"/>
    <property type="project" value="InterPro"/>
</dbReference>
<organism evidence="9 10">
    <name type="scientific">Tilletiopsis washingtonensis</name>
    <dbReference type="NCBI Taxonomy" id="58919"/>
    <lineage>
        <taxon>Eukaryota</taxon>
        <taxon>Fungi</taxon>
        <taxon>Dikarya</taxon>
        <taxon>Basidiomycota</taxon>
        <taxon>Ustilaginomycotina</taxon>
        <taxon>Exobasidiomycetes</taxon>
        <taxon>Entylomatales</taxon>
        <taxon>Entylomatales incertae sedis</taxon>
        <taxon>Tilletiopsis</taxon>
    </lineage>
</organism>
<dbReference type="AlphaFoldDB" id="A0A316Z6T4"/>
<keyword evidence="10" id="KW-1185">Reference proteome</keyword>
<evidence type="ECO:0000256" key="5">
    <source>
        <dbReference type="ARBA" id="ARBA00022781"/>
    </source>
</evidence>
<dbReference type="PRINTS" id="PR00125">
    <property type="entry name" value="ATPASEDELTA"/>
</dbReference>
<dbReference type="Gene3D" id="1.10.520.20">
    <property type="entry name" value="N-terminal domain of the delta subunit of the F1F0-ATP synthase"/>
    <property type="match status" value="1"/>
</dbReference>
<keyword evidence="4" id="KW-0813">Transport</keyword>
<gene>
    <name evidence="9" type="ORF">FA09DRAFT_361147</name>
</gene>
<protein>
    <recommendedName>
        <fullName evidence="3">ATP synthase subunit 5, mitochondrial</fullName>
    </recommendedName>
</protein>
<keyword evidence="5" id="KW-0375">Hydrogen ion transport</keyword>
<dbReference type="STRING" id="58919.A0A316Z6T4"/>
<dbReference type="OrthoDB" id="1262810at2759"/>
<dbReference type="InterPro" id="IPR026015">
    <property type="entry name" value="ATP_synth_OSCP/delta_N_sf"/>
</dbReference>
<dbReference type="Pfam" id="PF00213">
    <property type="entry name" value="OSCP"/>
    <property type="match status" value="1"/>
</dbReference>
<dbReference type="GO" id="GO:0016020">
    <property type="term" value="C:membrane"/>
    <property type="evidence" value="ECO:0007669"/>
    <property type="project" value="UniProtKB-SubCell"/>
</dbReference>
<dbReference type="RefSeq" id="XP_025597598.1">
    <property type="nucleotide sequence ID" value="XM_025745316.1"/>
</dbReference>
<dbReference type="EMBL" id="KZ819295">
    <property type="protein sequence ID" value="PWN97319.1"/>
    <property type="molecule type" value="Genomic_DNA"/>
</dbReference>
<keyword evidence="8" id="KW-0066">ATP synthesis</keyword>
<evidence type="ECO:0000256" key="3">
    <source>
        <dbReference type="ARBA" id="ARBA00014723"/>
    </source>
</evidence>
<comment type="similarity">
    <text evidence="2">Belongs to the ATPase delta chain family.</text>
</comment>
<dbReference type="SUPFAM" id="SSF47928">
    <property type="entry name" value="N-terminal domain of the delta subunit of the F1F0-ATP synthase"/>
    <property type="match status" value="1"/>
</dbReference>
<dbReference type="InterPro" id="IPR000711">
    <property type="entry name" value="ATPase_OSCP/dsu"/>
</dbReference>
<dbReference type="NCBIfam" id="TIGR01145">
    <property type="entry name" value="ATP_synt_delta"/>
    <property type="match status" value="1"/>
</dbReference>
<keyword evidence="7" id="KW-0472">Membrane</keyword>
<evidence type="ECO:0000313" key="9">
    <source>
        <dbReference type="EMBL" id="PWN97319.1"/>
    </source>
</evidence>
<proteinExistence type="inferred from homology"/>
<accession>A0A316Z6T4</accession>
<evidence type="ECO:0000256" key="4">
    <source>
        <dbReference type="ARBA" id="ARBA00022448"/>
    </source>
</evidence>
<dbReference type="GeneID" id="37272860"/>
<evidence type="ECO:0000256" key="2">
    <source>
        <dbReference type="ARBA" id="ARBA00007046"/>
    </source>
</evidence>
<dbReference type="Proteomes" id="UP000245946">
    <property type="component" value="Unassembled WGS sequence"/>
</dbReference>
<sequence length="214" mass="22466">MVASRIAPRLAQATRGYATATSVRPPLTLNGLPGKYASSAFVAAANKDSKTLEAVEKDLRAVQAALAGPDAAKLRDFIGNPTLPSKEKVAGLDKLLGGKENTITRNLFEVLSANGRMQDTSKVIEGFMELMSAHRGEVVITVTSAAPLDKAHAERIEKALKGSAAAAKGKSLKVNYKVSAAIQGGLQVDFGDRSVDLSVQSRVQKLNALLAQGI</sequence>
<reference evidence="9 10" key="1">
    <citation type="journal article" date="2018" name="Mol. Biol. Evol.">
        <title>Broad Genomic Sampling Reveals a Smut Pathogenic Ancestry of the Fungal Clade Ustilaginomycotina.</title>
        <authorList>
            <person name="Kijpornyongpan T."/>
            <person name="Mondo S.J."/>
            <person name="Barry K."/>
            <person name="Sandor L."/>
            <person name="Lee J."/>
            <person name="Lipzen A."/>
            <person name="Pangilinan J."/>
            <person name="LaButti K."/>
            <person name="Hainaut M."/>
            <person name="Henrissat B."/>
            <person name="Grigoriev I.V."/>
            <person name="Spatafora J.W."/>
            <person name="Aime M.C."/>
        </authorList>
    </citation>
    <scope>NUCLEOTIDE SEQUENCE [LARGE SCALE GENOMIC DNA]</scope>
    <source>
        <strain evidence="9 10">MCA 4186</strain>
    </source>
</reference>
<comment type="subcellular location">
    <subcellularLocation>
        <location evidence="1">Membrane</location>
    </subcellularLocation>
</comment>
<evidence type="ECO:0000256" key="1">
    <source>
        <dbReference type="ARBA" id="ARBA00004370"/>
    </source>
</evidence>